<dbReference type="RefSeq" id="WP_379852309.1">
    <property type="nucleotide sequence ID" value="NZ_JBHZPY010000010.1"/>
</dbReference>
<name>A0ABW6I8V2_9FLAO</name>
<feature type="transmembrane region" description="Helical" evidence="1">
    <location>
        <begin position="65"/>
        <end position="83"/>
    </location>
</feature>
<evidence type="ECO:0000313" key="3">
    <source>
        <dbReference type="Proteomes" id="UP001600107"/>
    </source>
</evidence>
<comment type="caution">
    <text evidence="2">The sequence shown here is derived from an EMBL/GenBank/DDBJ whole genome shotgun (WGS) entry which is preliminary data.</text>
</comment>
<evidence type="ECO:0008006" key="4">
    <source>
        <dbReference type="Google" id="ProtNLM"/>
    </source>
</evidence>
<feature type="transmembrane region" description="Helical" evidence="1">
    <location>
        <begin position="198"/>
        <end position="216"/>
    </location>
</feature>
<feature type="transmembrane region" description="Helical" evidence="1">
    <location>
        <begin position="251"/>
        <end position="268"/>
    </location>
</feature>
<proteinExistence type="predicted"/>
<feature type="transmembrane region" description="Helical" evidence="1">
    <location>
        <begin position="36"/>
        <end position="53"/>
    </location>
</feature>
<sequence length="428" mass="47471">MNNANLQSLKKGIWFYFILLIIEGGLRRWFLPGLATPLLIIRDPLALYLLFNAIRFNVFPKDKMIPVMFCIGVISIFTALFFGHGDLAVAFFGARILLIQFPMLFLIGHILDRSDVLQIGKVILWISIPMAILITIQFYSPQTAWVNKGVGDSLEGAGFGGANGYFRPPGTFSFISGLTAFFGLVACFVFYFWLQPHYVNKTVLIAATVAVIVSIPTSISRTLFFEVAISLFFFLWAKSSQPGFVKRMTQLVVGFLVLFIVFSNVNALNTQIEVFTDRFTSANESEGGLEGVLLDRFLGGMVGAFENIDDSHAVFGQGIGMGTNVGSQLLAGKVVFLIAEEEWGRVIGESGILFGLSIILIRISMTFKIASKCYSRFKRGDSLPWMLLSFGFVILLRGYWSQPTLLGFYVLIGGLILASLREPEELID</sequence>
<feature type="transmembrane region" description="Helical" evidence="1">
    <location>
        <begin position="12"/>
        <end position="30"/>
    </location>
</feature>
<feature type="transmembrane region" description="Helical" evidence="1">
    <location>
        <begin position="89"/>
        <end position="110"/>
    </location>
</feature>
<dbReference type="Proteomes" id="UP001600107">
    <property type="component" value="Unassembled WGS sequence"/>
</dbReference>
<feature type="transmembrane region" description="Helical" evidence="1">
    <location>
        <begin position="172"/>
        <end position="193"/>
    </location>
</feature>
<gene>
    <name evidence="2" type="ORF">ACFX5F_12180</name>
</gene>
<keyword evidence="1" id="KW-0812">Transmembrane</keyword>
<evidence type="ECO:0000256" key="1">
    <source>
        <dbReference type="SAM" id="Phobius"/>
    </source>
</evidence>
<organism evidence="2 3">
    <name type="scientific">Flavobacterium zhoui</name>
    <dbReference type="NCBI Taxonomy" id="3230414"/>
    <lineage>
        <taxon>Bacteria</taxon>
        <taxon>Pseudomonadati</taxon>
        <taxon>Bacteroidota</taxon>
        <taxon>Flavobacteriia</taxon>
        <taxon>Flavobacteriales</taxon>
        <taxon>Flavobacteriaceae</taxon>
        <taxon>Flavobacterium</taxon>
    </lineage>
</organism>
<feature type="transmembrane region" description="Helical" evidence="1">
    <location>
        <begin position="382"/>
        <end position="400"/>
    </location>
</feature>
<protein>
    <recommendedName>
        <fullName evidence="4">O-antigen ligase domain-containing protein</fullName>
    </recommendedName>
</protein>
<keyword evidence="3" id="KW-1185">Reference proteome</keyword>
<keyword evidence="1" id="KW-1133">Transmembrane helix</keyword>
<accession>A0ABW6I8V2</accession>
<reference evidence="2 3" key="1">
    <citation type="submission" date="2024-06" db="EMBL/GenBank/DDBJ databases">
        <title>Flavobacterium spp. isolated from glacier.</title>
        <authorList>
            <person name="Han D."/>
        </authorList>
    </citation>
    <scope>NUCLEOTIDE SEQUENCE [LARGE SCALE GENOMIC DNA]</scope>
    <source>
        <strain evidence="2 3">ZS1P70</strain>
    </source>
</reference>
<dbReference type="EMBL" id="JBHZPY010000010">
    <property type="protein sequence ID" value="MFE3871979.1"/>
    <property type="molecule type" value="Genomic_DNA"/>
</dbReference>
<evidence type="ECO:0000313" key="2">
    <source>
        <dbReference type="EMBL" id="MFE3871979.1"/>
    </source>
</evidence>
<keyword evidence="1" id="KW-0472">Membrane</keyword>
<feature type="transmembrane region" description="Helical" evidence="1">
    <location>
        <begin position="122"/>
        <end position="140"/>
    </location>
</feature>